<dbReference type="PANTHER" id="PTHR21435:SF1">
    <property type="entry name" value="MITOCHONDRIAL IMPORT INNER MEMBRANE TRANSLOCASE SUBUNIT TIM29"/>
    <property type="match status" value="1"/>
</dbReference>
<accession>A0A914VB62</accession>
<keyword evidence="1" id="KW-1185">Reference proteome</keyword>
<reference evidence="2" key="1">
    <citation type="submission" date="2022-11" db="UniProtKB">
        <authorList>
            <consortium name="WormBaseParasite"/>
        </authorList>
    </citation>
    <scope>IDENTIFICATION</scope>
</reference>
<organism evidence="1 2">
    <name type="scientific">Plectus sambesii</name>
    <dbReference type="NCBI Taxonomy" id="2011161"/>
    <lineage>
        <taxon>Eukaryota</taxon>
        <taxon>Metazoa</taxon>
        <taxon>Ecdysozoa</taxon>
        <taxon>Nematoda</taxon>
        <taxon>Chromadorea</taxon>
        <taxon>Plectida</taxon>
        <taxon>Plectina</taxon>
        <taxon>Plectoidea</taxon>
        <taxon>Plectidae</taxon>
        <taxon>Plectus</taxon>
    </lineage>
</organism>
<dbReference type="GO" id="GO:0045039">
    <property type="term" value="P:protein insertion into mitochondrial inner membrane"/>
    <property type="evidence" value="ECO:0007669"/>
    <property type="project" value="TreeGrafter"/>
</dbReference>
<dbReference type="InterPro" id="IPR019322">
    <property type="entry name" value="TIMM29"/>
</dbReference>
<sequence>MATAFFRRMGVKVVEYWKNIGNDYWIVTKETAENMKKSKIKSAIVISGLGGLLYAYKTNPTQDHFWESLALARHQLVLTPESIRNARTSKEVRARTEYLNQKRLAYYNCVFFSLITAKPFGEDCSLYETHCKSLKPSLFDLPRRIVDIGAFNRWLLLDKALVDLDVSSLEWVEHNQELQA</sequence>
<protein>
    <submittedName>
        <fullName evidence="2">Uncharacterized protein</fullName>
    </submittedName>
</protein>
<dbReference type="AlphaFoldDB" id="A0A914VB62"/>
<evidence type="ECO:0000313" key="1">
    <source>
        <dbReference type="Proteomes" id="UP000887566"/>
    </source>
</evidence>
<dbReference type="PANTHER" id="PTHR21435">
    <property type="entry name" value="MITOCHONDRIAL IMPORT INNER MEMBRANE TRANSLOCASE SUBUNIT TIM29"/>
    <property type="match status" value="1"/>
</dbReference>
<dbReference type="WBParaSite" id="PSAMB.scaffold1731size28313.g14650.t1">
    <property type="protein sequence ID" value="PSAMB.scaffold1731size28313.g14650.t1"/>
    <property type="gene ID" value="PSAMB.scaffold1731size28313.g14650"/>
</dbReference>
<dbReference type="Pfam" id="PF10171">
    <property type="entry name" value="Tim29"/>
    <property type="match status" value="1"/>
</dbReference>
<name>A0A914VB62_9BILA</name>
<dbReference type="Proteomes" id="UP000887566">
    <property type="component" value="Unplaced"/>
</dbReference>
<proteinExistence type="predicted"/>
<dbReference type="GO" id="GO:0042721">
    <property type="term" value="C:TIM22 mitochondrial import inner membrane insertion complex"/>
    <property type="evidence" value="ECO:0007669"/>
    <property type="project" value="InterPro"/>
</dbReference>
<evidence type="ECO:0000313" key="2">
    <source>
        <dbReference type="WBParaSite" id="PSAMB.scaffold1731size28313.g14650.t1"/>
    </source>
</evidence>